<feature type="compositionally biased region" description="Basic and acidic residues" evidence="1">
    <location>
        <begin position="7"/>
        <end position="20"/>
    </location>
</feature>
<protein>
    <submittedName>
        <fullName evidence="2">Uncharacterized protein</fullName>
    </submittedName>
</protein>
<comment type="caution">
    <text evidence="2">The sequence shown here is derived from an EMBL/GenBank/DDBJ whole genome shotgun (WGS) entry which is preliminary data.</text>
</comment>
<evidence type="ECO:0000313" key="2">
    <source>
        <dbReference type="EMBL" id="KAH9305417.1"/>
    </source>
</evidence>
<dbReference type="Proteomes" id="UP000824469">
    <property type="component" value="Unassembled WGS sequence"/>
</dbReference>
<gene>
    <name evidence="2" type="ORF">KI387_009821</name>
</gene>
<feature type="region of interest" description="Disordered" evidence="1">
    <location>
        <begin position="1"/>
        <end position="23"/>
    </location>
</feature>
<feature type="non-terminal residue" evidence="2">
    <location>
        <position position="69"/>
    </location>
</feature>
<evidence type="ECO:0000313" key="3">
    <source>
        <dbReference type="Proteomes" id="UP000824469"/>
    </source>
</evidence>
<organism evidence="2 3">
    <name type="scientific">Taxus chinensis</name>
    <name type="common">Chinese yew</name>
    <name type="synonym">Taxus wallichiana var. chinensis</name>
    <dbReference type="NCBI Taxonomy" id="29808"/>
    <lineage>
        <taxon>Eukaryota</taxon>
        <taxon>Viridiplantae</taxon>
        <taxon>Streptophyta</taxon>
        <taxon>Embryophyta</taxon>
        <taxon>Tracheophyta</taxon>
        <taxon>Spermatophyta</taxon>
        <taxon>Pinopsida</taxon>
        <taxon>Pinidae</taxon>
        <taxon>Conifers II</taxon>
        <taxon>Cupressales</taxon>
        <taxon>Taxaceae</taxon>
        <taxon>Taxus</taxon>
    </lineage>
</organism>
<feature type="non-terminal residue" evidence="2">
    <location>
        <position position="1"/>
    </location>
</feature>
<dbReference type="EMBL" id="JAHRHJ020000008">
    <property type="protein sequence ID" value="KAH9305417.1"/>
    <property type="molecule type" value="Genomic_DNA"/>
</dbReference>
<sequence>LPLSSRALEDVNGHGREETRLGASRTRPLAFHSSFLFESVKTAALCKPAVSGPPPWLGSSFRTAALQGS</sequence>
<reference evidence="2 3" key="1">
    <citation type="journal article" date="2021" name="Nat. Plants">
        <title>The Taxus genome provides insights into paclitaxel biosynthesis.</title>
        <authorList>
            <person name="Xiong X."/>
            <person name="Gou J."/>
            <person name="Liao Q."/>
            <person name="Li Y."/>
            <person name="Zhou Q."/>
            <person name="Bi G."/>
            <person name="Li C."/>
            <person name="Du R."/>
            <person name="Wang X."/>
            <person name="Sun T."/>
            <person name="Guo L."/>
            <person name="Liang H."/>
            <person name="Lu P."/>
            <person name="Wu Y."/>
            <person name="Zhang Z."/>
            <person name="Ro D.K."/>
            <person name="Shang Y."/>
            <person name="Huang S."/>
            <person name="Yan J."/>
        </authorList>
    </citation>
    <scope>NUCLEOTIDE SEQUENCE [LARGE SCALE GENOMIC DNA]</scope>
    <source>
        <strain evidence="2">Ta-2019</strain>
    </source>
</reference>
<keyword evidence="3" id="KW-1185">Reference proteome</keyword>
<dbReference type="AlphaFoldDB" id="A0AA38FJX7"/>
<name>A0AA38FJX7_TAXCH</name>
<evidence type="ECO:0000256" key="1">
    <source>
        <dbReference type="SAM" id="MobiDB-lite"/>
    </source>
</evidence>
<proteinExistence type="predicted"/>
<accession>A0AA38FJX7</accession>